<evidence type="ECO:0000256" key="1">
    <source>
        <dbReference type="SAM" id="MobiDB-lite"/>
    </source>
</evidence>
<feature type="compositionally biased region" description="Polar residues" evidence="1">
    <location>
        <begin position="125"/>
        <end position="138"/>
    </location>
</feature>
<proteinExistence type="predicted"/>
<sequence>MAYKRPLGVVPSRDFWELHRRLGECYEQDLKKASARKLGTAKRVRTHGATGQSGPLPFLESVGLGSEPPAPLRPVNHRAYTDSENIGGHTVTGGNLSSPSERQSSFPLPPLLPLPMEDPVEEPNITRSNDLSVNSRNL</sequence>
<organism evidence="2 3">
    <name type="scientific">Durusdinium trenchii</name>
    <dbReference type="NCBI Taxonomy" id="1381693"/>
    <lineage>
        <taxon>Eukaryota</taxon>
        <taxon>Sar</taxon>
        <taxon>Alveolata</taxon>
        <taxon>Dinophyceae</taxon>
        <taxon>Suessiales</taxon>
        <taxon>Symbiodiniaceae</taxon>
        <taxon>Durusdinium</taxon>
    </lineage>
</organism>
<evidence type="ECO:0000313" key="2">
    <source>
        <dbReference type="EMBL" id="CAK9031976.1"/>
    </source>
</evidence>
<feature type="non-terminal residue" evidence="2">
    <location>
        <position position="138"/>
    </location>
</feature>
<feature type="region of interest" description="Disordered" evidence="1">
    <location>
        <begin position="36"/>
        <end position="138"/>
    </location>
</feature>
<protein>
    <submittedName>
        <fullName evidence="2">Uncharacterized protein</fullName>
    </submittedName>
</protein>
<accession>A0ABP0KYK1</accession>
<dbReference type="Proteomes" id="UP001642484">
    <property type="component" value="Unassembled WGS sequence"/>
</dbReference>
<reference evidence="2 3" key="1">
    <citation type="submission" date="2024-02" db="EMBL/GenBank/DDBJ databases">
        <authorList>
            <person name="Chen Y."/>
            <person name="Shah S."/>
            <person name="Dougan E. K."/>
            <person name="Thang M."/>
            <person name="Chan C."/>
        </authorList>
    </citation>
    <scope>NUCLEOTIDE SEQUENCE [LARGE SCALE GENOMIC DNA]</scope>
</reference>
<comment type="caution">
    <text evidence="2">The sequence shown here is derived from an EMBL/GenBank/DDBJ whole genome shotgun (WGS) entry which is preliminary data.</text>
</comment>
<evidence type="ECO:0000313" key="3">
    <source>
        <dbReference type="Proteomes" id="UP001642484"/>
    </source>
</evidence>
<keyword evidence="3" id="KW-1185">Reference proteome</keyword>
<gene>
    <name evidence="2" type="ORF">CCMP2556_LOCUS18495</name>
</gene>
<feature type="compositionally biased region" description="Polar residues" evidence="1">
    <location>
        <begin position="92"/>
        <end position="106"/>
    </location>
</feature>
<dbReference type="EMBL" id="CAXAMN010010535">
    <property type="protein sequence ID" value="CAK9031976.1"/>
    <property type="molecule type" value="Genomic_DNA"/>
</dbReference>
<feature type="compositionally biased region" description="Basic residues" evidence="1">
    <location>
        <begin position="36"/>
        <end position="46"/>
    </location>
</feature>
<name>A0ABP0KYK1_9DINO</name>